<sequence length="98" mass="10577">MRFSANHHLRLAGRPPMGLGPSVAVTCRNQIALPDSASSSDFSQHICALFIFTHTEKNAFSKAGTLIKKSNPSNFSSWGSVVSLLEPVFTGRLSIFSP</sequence>
<protein>
    <submittedName>
        <fullName evidence="1">Uncharacterized protein</fullName>
    </submittedName>
</protein>
<evidence type="ECO:0000313" key="2">
    <source>
        <dbReference type="Proteomes" id="UP000887013"/>
    </source>
</evidence>
<reference evidence="1" key="1">
    <citation type="submission" date="2020-08" db="EMBL/GenBank/DDBJ databases">
        <title>Multicomponent nature underlies the extraordinary mechanical properties of spider dragline silk.</title>
        <authorList>
            <person name="Kono N."/>
            <person name="Nakamura H."/>
            <person name="Mori M."/>
            <person name="Yoshida Y."/>
            <person name="Ohtoshi R."/>
            <person name="Malay A.D."/>
            <person name="Moran D.A.P."/>
            <person name="Tomita M."/>
            <person name="Numata K."/>
            <person name="Arakawa K."/>
        </authorList>
    </citation>
    <scope>NUCLEOTIDE SEQUENCE</scope>
</reference>
<keyword evidence="2" id="KW-1185">Reference proteome</keyword>
<dbReference type="EMBL" id="BMAW01102043">
    <property type="protein sequence ID" value="GFT02420.1"/>
    <property type="molecule type" value="Genomic_DNA"/>
</dbReference>
<dbReference type="AlphaFoldDB" id="A0A8X6N9F7"/>
<comment type="caution">
    <text evidence="1">The sequence shown here is derived from an EMBL/GenBank/DDBJ whole genome shotgun (WGS) entry which is preliminary data.</text>
</comment>
<accession>A0A8X6N9F7</accession>
<organism evidence="1 2">
    <name type="scientific">Nephila pilipes</name>
    <name type="common">Giant wood spider</name>
    <name type="synonym">Nephila maculata</name>
    <dbReference type="NCBI Taxonomy" id="299642"/>
    <lineage>
        <taxon>Eukaryota</taxon>
        <taxon>Metazoa</taxon>
        <taxon>Ecdysozoa</taxon>
        <taxon>Arthropoda</taxon>
        <taxon>Chelicerata</taxon>
        <taxon>Arachnida</taxon>
        <taxon>Araneae</taxon>
        <taxon>Araneomorphae</taxon>
        <taxon>Entelegynae</taxon>
        <taxon>Araneoidea</taxon>
        <taxon>Nephilidae</taxon>
        <taxon>Nephila</taxon>
    </lineage>
</organism>
<dbReference type="Proteomes" id="UP000887013">
    <property type="component" value="Unassembled WGS sequence"/>
</dbReference>
<proteinExistence type="predicted"/>
<evidence type="ECO:0000313" key="1">
    <source>
        <dbReference type="EMBL" id="GFT02420.1"/>
    </source>
</evidence>
<gene>
    <name evidence="1" type="ORF">NPIL_241641</name>
</gene>
<name>A0A8X6N9F7_NEPPI</name>